<sequence length="133" mass="14784">MGSMCVLHASVTEYVLLFGTAIDTTGHSGRYLANITDTILSGTFTQWKEGELRAETYNGGDTVRHVMGEAAAVHWTANTWMLEYGRGLIPTTLPFALSDTLFGTQDFVTLYRTLRIYCKALWQELLFATGVHV</sequence>
<keyword evidence="8" id="KW-1133">Transmembrane helix</keyword>
<evidence type="ECO:0000313" key="13">
    <source>
        <dbReference type="RefSeq" id="XP_014669098.1"/>
    </source>
</evidence>
<evidence type="ECO:0000256" key="2">
    <source>
        <dbReference type="ARBA" id="ARBA00004586"/>
    </source>
</evidence>
<keyword evidence="9" id="KW-0472">Membrane</keyword>
<comment type="subcellular location">
    <subcellularLocation>
        <location evidence="2">Endoplasmic reticulum membrane</location>
    </subcellularLocation>
    <subcellularLocation>
        <location evidence="1">Nucleus inner membrane</location>
    </subcellularLocation>
    <subcellularLocation>
        <location evidence="3">Nucleus outer membrane</location>
    </subcellularLocation>
</comment>
<reference evidence="13" key="1">
    <citation type="submission" date="2025-08" db="UniProtKB">
        <authorList>
            <consortium name="RefSeq"/>
        </authorList>
    </citation>
    <scope>IDENTIFICATION</scope>
</reference>
<keyword evidence="12" id="KW-1185">Reference proteome</keyword>
<organism evidence="12 13">
    <name type="scientific">Priapulus caudatus</name>
    <name type="common">Priapulid worm</name>
    <dbReference type="NCBI Taxonomy" id="37621"/>
    <lineage>
        <taxon>Eukaryota</taxon>
        <taxon>Metazoa</taxon>
        <taxon>Ecdysozoa</taxon>
        <taxon>Scalidophora</taxon>
        <taxon>Priapulida</taxon>
        <taxon>Priapulimorpha</taxon>
        <taxon>Priapulimorphida</taxon>
        <taxon>Priapulidae</taxon>
        <taxon>Priapulus</taxon>
    </lineage>
</organism>
<dbReference type="Pfam" id="PF04622">
    <property type="entry name" value="ERG2_Sigma1R"/>
    <property type="match status" value="1"/>
</dbReference>
<evidence type="ECO:0000256" key="4">
    <source>
        <dbReference type="ARBA" id="ARBA00007141"/>
    </source>
</evidence>
<evidence type="ECO:0000256" key="7">
    <source>
        <dbReference type="ARBA" id="ARBA00022824"/>
    </source>
</evidence>
<evidence type="ECO:0000313" key="12">
    <source>
        <dbReference type="Proteomes" id="UP000695022"/>
    </source>
</evidence>
<dbReference type="PANTHER" id="PTHR10868">
    <property type="entry name" value="SIGMA 1-TYPE OPIOID RECEPTOR-RELATED"/>
    <property type="match status" value="1"/>
</dbReference>
<protein>
    <recommendedName>
        <fullName evidence="5">Sigma non-opioid intracellular receptor 1</fullName>
    </recommendedName>
    <alternativeName>
        <fullName evidence="10">Sigma 1-type opioid receptor</fullName>
    </alternativeName>
</protein>
<keyword evidence="6" id="KW-0812">Transmembrane</keyword>
<evidence type="ECO:0000256" key="6">
    <source>
        <dbReference type="ARBA" id="ARBA00022692"/>
    </source>
</evidence>
<evidence type="ECO:0000256" key="5">
    <source>
        <dbReference type="ARBA" id="ARBA00020208"/>
    </source>
</evidence>
<evidence type="ECO:0000256" key="3">
    <source>
        <dbReference type="ARBA" id="ARBA00004649"/>
    </source>
</evidence>
<name>A0ABM1EA77_PRICU</name>
<gene>
    <name evidence="13" type="primary">LOC106810307</name>
</gene>
<evidence type="ECO:0000256" key="11">
    <source>
        <dbReference type="RuleBase" id="RU368083"/>
    </source>
</evidence>
<evidence type="ECO:0000256" key="8">
    <source>
        <dbReference type="ARBA" id="ARBA00022989"/>
    </source>
</evidence>
<evidence type="ECO:0000256" key="1">
    <source>
        <dbReference type="ARBA" id="ARBA00004540"/>
    </source>
</evidence>
<accession>A0ABM1EA77</accession>
<dbReference type="InterPro" id="IPR006716">
    <property type="entry name" value="ERG2_sigma1_rcpt-like"/>
</dbReference>
<comment type="similarity">
    <text evidence="4 11">Belongs to the ERG2 family.</text>
</comment>
<dbReference type="RefSeq" id="XP_014669098.1">
    <property type="nucleotide sequence ID" value="XM_014813612.1"/>
</dbReference>
<proteinExistence type="inferred from homology"/>
<dbReference type="PANTHER" id="PTHR10868:SF1">
    <property type="entry name" value="SIGMA NON-OPIOID INTRACELLULAR RECEPTOR 1"/>
    <property type="match status" value="1"/>
</dbReference>
<keyword evidence="7" id="KW-0256">Endoplasmic reticulum</keyword>
<evidence type="ECO:0000256" key="9">
    <source>
        <dbReference type="ARBA" id="ARBA00023136"/>
    </source>
</evidence>
<dbReference type="GeneID" id="106810307"/>
<dbReference type="Proteomes" id="UP000695022">
    <property type="component" value="Unplaced"/>
</dbReference>
<evidence type="ECO:0000256" key="10">
    <source>
        <dbReference type="ARBA" id="ARBA00033467"/>
    </source>
</evidence>